<gene>
    <name evidence="2" type="ORF">Zmor_004052</name>
</gene>
<evidence type="ECO:0000256" key="1">
    <source>
        <dbReference type="SAM" id="MobiDB-lite"/>
    </source>
</evidence>
<feature type="compositionally biased region" description="Basic and acidic residues" evidence="1">
    <location>
        <begin position="24"/>
        <end position="38"/>
    </location>
</feature>
<feature type="region of interest" description="Disordered" evidence="1">
    <location>
        <begin position="191"/>
        <end position="220"/>
    </location>
</feature>
<keyword evidence="3" id="KW-1185">Reference proteome</keyword>
<accession>A0AA38HMJ5</accession>
<organism evidence="2 3">
    <name type="scientific">Zophobas morio</name>
    <dbReference type="NCBI Taxonomy" id="2755281"/>
    <lineage>
        <taxon>Eukaryota</taxon>
        <taxon>Metazoa</taxon>
        <taxon>Ecdysozoa</taxon>
        <taxon>Arthropoda</taxon>
        <taxon>Hexapoda</taxon>
        <taxon>Insecta</taxon>
        <taxon>Pterygota</taxon>
        <taxon>Neoptera</taxon>
        <taxon>Endopterygota</taxon>
        <taxon>Coleoptera</taxon>
        <taxon>Polyphaga</taxon>
        <taxon>Cucujiformia</taxon>
        <taxon>Tenebrionidae</taxon>
        <taxon>Zophobas</taxon>
    </lineage>
</organism>
<protein>
    <submittedName>
        <fullName evidence="2">Uncharacterized protein</fullName>
    </submittedName>
</protein>
<evidence type="ECO:0000313" key="3">
    <source>
        <dbReference type="Proteomes" id="UP001168821"/>
    </source>
</evidence>
<dbReference type="EMBL" id="JALNTZ010000012">
    <property type="protein sequence ID" value="KAJ3639182.1"/>
    <property type="molecule type" value="Genomic_DNA"/>
</dbReference>
<name>A0AA38HMJ5_9CUCU</name>
<sequence>MSQFSNEDDYNISHRPRNSLIRTPPDKQKEDVNMGKRKAEEDYVLRGHAKRAVLESIETIDDVFEDGKVDLDMSRNLEKINKIIRGVREVVTRETESARGKISFGRTEQAKVLHGMSDIYEELVAILTKQQRTLTEFVQEKTNVQIKQEEIQRLKTEIGKKDTEYENLIRQNREQQNEKNRELREQNRKKIEELNSLKYNDGKQGRNDTQNKDNLPKPRTRYASIVTLQEGDEMEGMAAQPENGSPQRRAIKSVLNENLNIDDIGGPTRAIIPLKRGGVLIESYNDGQRRKIGELLKRDNRIEYREVKNVEPGLQLSGVEKGYTDPELIDEIHKQNPFLMNTIGIEGWRAGTKILSRRDCRNRNKQNILIQVRPLFLKAIESNNGKIILDLLSIFAEERLRVAVCHRCAQYGHVQKYCAE</sequence>
<proteinExistence type="predicted"/>
<feature type="compositionally biased region" description="Acidic residues" evidence="1">
    <location>
        <begin position="1"/>
        <end position="10"/>
    </location>
</feature>
<dbReference type="AlphaFoldDB" id="A0AA38HMJ5"/>
<feature type="compositionally biased region" description="Basic and acidic residues" evidence="1">
    <location>
        <begin position="191"/>
        <end position="216"/>
    </location>
</feature>
<feature type="region of interest" description="Disordered" evidence="1">
    <location>
        <begin position="1"/>
        <end position="38"/>
    </location>
</feature>
<comment type="caution">
    <text evidence="2">The sequence shown here is derived from an EMBL/GenBank/DDBJ whole genome shotgun (WGS) entry which is preliminary data.</text>
</comment>
<dbReference type="Proteomes" id="UP001168821">
    <property type="component" value="Unassembled WGS sequence"/>
</dbReference>
<reference evidence="2" key="1">
    <citation type="journal article" date="2023" name="G3 (Bethesda)">
        <title>Whole genome assemblies of Zophobas morio and Tenebrio molitor.</title>
        <authorList>
            <person name="Kaur S."/>
            <person name="Stinson S.A."/>
            <person name="diCenzo G.C."/>
        </authorList>
    </citation>
    <scope>NUCLEOTIDE SEQUENCE</scope>
    <source>
        <strain evidence="2">QUZm001</strain>
    </source>
</reference>
<evidence type="ECO:0000313" key="2">
    <source>
        <dbReference type="EMBL" id="KAJ3639182.1"/>
    </source>
</evidence>